<dbReference type="AlphaFoldDB" id="A0A7X0JRN5"/>
<organism evidence="1 2">
    <name type="scientific">Pseudoteredinibacter isoporae</name>
    <dbReference type="NCBI Taxonomy" id="570281"/>
    <lineage>
        <taxon>Bacteria</taxon>
        <taxon>Pseudomonadati</taxon>
        <taxon>Pseudomonadota</taxon>
        <taxon>Gammaproteobacteria</taxon>
        <taxon>Cellvibrionales</taxon>
        <taxon>Cellvibrionaceae</taxon>
        <taxon>Pseudoteredinibacter</taxon>
    </lineage>
</organism>
<evidence type="ECO:0000313" key="2">
    <source>
        <dbReference type="Proteomes" id="UP000528457"/>
    </source>
</evidence>
<dbReference type="Pfam" id="PF13489">
    <property type="entry name" value="Methyltransf_23"/>
    <property type="match status" value="1"/>
</dbReference>
<protein>
    <submittedName>
        <fullName evidence="1">SAM-dependent methyltransferase</fullName>
    </submittedName>
</protein>
<dbReference type="Gene3D" id="3.40.50.150">
    <property type="entry name" value="Vaccinia Virus protein VP39"/>
    <property type="match status" value="1"/>
</dbReference>
<accession>A0A7X0JRN5</accession>
<dbReference type="GO" id="GO:0008168">
    <property type="term" value="F:methyltransferase activity"/>
    <property type="evidence" value="ECO:0007669"/>
    <property type="project" value="UniProtKB-KW"/>
</dbReference>
<gene>
    <name evidence="1" type="ORF">HNR48_000666</name>
</gene>
<dbReference type="EMBL" id="JACHHT010000001">
    <property type="protein sequence ID" value="MBB6520388.1"/>
    <property type="molecule type" value="Genomic_DNA"/>
</dbReference>
<dbReference type="PANTHER" id="PTHR43861:SF1">
    <property type="entry name" value="TRANS-ACONITATE 2-METHYLTRANSFERASE"/>
    <property type="match status" value="1"/>
</dbReference>
<dbReference type="InterPro" id="IPR029063">
    <property type="entry name" value="SAM-dependent_MTases_sf"/>
</dbReference>
<dbReference type="CDD" id="cd02440">
    <property type="entry name" value="AdoMet_MTases"/>
    <property type="match status" value="1"/>
</dbReference>
<name>A0A7X0JRN5_9GAMM</name>
<sequence length="226" mass="25352">MTLLNEQLILQAWNHNASPWIEALEAREITSRELVTNQAILETLQDIPSHSVLDLGCGEGWLSRALAAEGRKVVGVDAVPMFLETAKAKGGGDFKLCRYEHICRRTVGSTVDLAVANFSLLGRQSVELVFRRLRPLLNYGGHFVVQTLHPHTSCGDLPYKDGWREGSWAGISERFQEAAPWYFRTLETWLQLFNETGYSLQTIKEPVNPNTQKAASIIFVAQKIDV</sequence>
<dbReference type="SUPFAM" id="SSF53335">
    <property type="entry name" value="S-adenosyl-L-methionine-dependent methyltransferases"/>
    <property type="match status" value="1"/>
</dbReference>
<dbReference type="Proteomes" id="UP000528457">
    <property type="component" value="Unassembled WGS sequence"/>
</dbReference>
<dbReference type="GO" id="GO:0032259">
    <property type="term" value="P:methylation"/>
    <property type="evidence" value="ECO:0007669"/>
    <property type="project" value="UniProtKB-KW"/>
</dbReference>
<dbReference type="RefSeq" id="WP_166851413.1">
    <property type="nucleotide sequence ID" value="NZ_JAAONY010000001.1"/>
</dbReference>
<comment type="caution">
    <text evidence="1">The sequence shown here is derived from an EMBL/GenBank/DDBJ whole genome shotgun (WGS) entry which is preliminary data.</text>
</comment>
<dbReference type="PANTHER" id="PTHR43861">
    <property type="entry name" value="TRANS-ACONITATE 2-METHYLTRANSFERASE-RELATED"/>
    <property type="match status" value="1"/>
</dbReference>
<keyword evidence="1" id="KW-0808">Transferase</keyword>
<dbReference type="FunCoup" id="A0A7X0JRN5">
    <property type="interactions" value="277"/>
</dbReference>
<proteinExistence type="predicted"/>
<dbReference type="InParanoid" id="A0A7X0JRN5"/>
<keyword evidence="2" id="KW-1185">Reference proteome</keyword>
<keyword evidence="1" id="KW-0489">Methyltransferase</keyword>
<evidence type="ECO:0000313" key="1">
    <source>
        <dbReference type="EMBL" id="MBB6520388.1"/>
    </source>
</evidence>
<reference evidence="1 2" key="1">
    <citation type="submission" date="2020-08" db="EMBL/GenBank/DDBJ databases">
        <title>Genomic Encyclopedia of Type Strains, Phase IV (KMG-IV): sequencing the most valuable type-strain genomes for metagenomic binning, comparative biology and taxonomic classification.</title>
        <authorList>
            <person name="Goeker M."/>
        </authorList>
    </citation>
    <scope>NUCLEOTIDE SEQUENCE [LARGE SCALE GENOMIC DNA]</scope>
    <source>
        <strain evidence="1 2">DSM 22368</strain>
    </source>
</reference>